<protein>
    <submittedName>
        <fullName evidence="2">Uncharacterized protein</fullName>
    </submittedName>
</protein>
<keyword evidence="1" id="KW-1133">Transmembrane helix</keyword>
<organism evidence="2 3">
    <name type="scientific">Echria macrotheca</name>
    <dbReference type="NCBI Taxonomy" id="438768"/>
    <lineage>
        <taxon>Eukaryota</taxon>
        <taxon>Fungi</taxon>
        <taxon>Dikarya</taxon>
        <taxon>Ascomycota</taxon>
        <taxon>Pezizomycotina</taxon>
        <taxon>Sordariomycetes</taxon>
        <taxon>Sordariomycetidae</taxon>
        <taxon>Sordariales</taxon>
        <taxon>Schizotheciaceae</taxon>
        <taxon>Echria</taxon>
    </lineage>
</organism>
<dbReference type="EMBL" id="MU839832">
    <property type="protein sequence ID" value="KAK1756576.1"/>
    <property type="molecule type" value="Genomic_DNA"/>
</dbReference>
<name>A0AAJ0BIQ1_9PEZI</name>
<dbReference type="AlphaFoldDB" id="A0AAJ0BIQ1"/>
<keyword evidence="1" id="KW-0812">Transmembrane</keyword>
<proteinExistence type="predicted"/>
<gene>
    <name evidence="2" type="ORF">QBC47DRAFT_380190</name>
</gene>
<evidence type="ECO:0000256" key="1">
    <source>
        <dbReference type="SAM" id="Phobius"/>
    </source>
</evidence>
<comment type="caution">
    <text evidence="2">The sequence shown here is derived from an EMBL/GenBank/DDBJ whole genome shotgun (WGS) entry which is preliminary data.</text>
</comment>
<evidence type="ECO:0000313" key="3">
    <source>
        <dbReference type="Proteomes" id="UP001239445"/>
    </source>
</evidence>
<feature type="transmembrane region" description="Helical" evidence="1">
    <location>
        <begin position="29"/>
        <end position="47"/>
    </location>
</feature>
<evidence type="ECO:0000313" key="2">
    <source>
        <dbReference type="EMBL" id="KAK1756576.1"/>
    </source>
</evidence>
<reference evidence="2" key="1">
    <citation type="submission" date="2023-06" db="EMBL/GenBank/DDBJ databases">
        <title>Genome-scale phylogeny and comparative genomics of the fungal order Sordariales.</title>
        <authorList>
            <consortium name="Lawrence Berkeley National Laboratory"/>
            <person name="Hensen N."/>
            <person name="Bonometti L."/>
            <person name="Westerberg I."/>
            <person name="Brannstrom I.O."/>
            <person name="Guillou S."/>
            <person name="Cros-Aarteil S."/>
            <person name="Calhoun S."/>
            <person name="Haridas S."/>
            <person name="Kuo A."/>
            <person name="Mondo S."/>
            <person name="Pangilinan J."/>
            <person name="Riley R."/>
            <person name="Labutti K."/>
            <person name="Andreopoulos B."/>
            <person name="Lipzen A."/>
            <person name="Chen C."/>
            <person name="Yanf M."/>
            <person name="Daum C."/>
            <person name="Ng V."/>
            <person name="Clum A."/>
            <person name="Steindorff A."/>
            <person name="Ohm R."/>
            <person name="Martin F."/>
            <person name="Silar P."/>
            <person name="Natvig D."/>
            <person name="Lalanne C."/>
            <person name="Gautier V."/>
            <person name="Ament-Velasquez S.L."/>
            <person name="Kruys A."/>
            <person name="Hutchinson M.I."/>
            <person name="Powell A.J."/>
            <person name="Barry K."/>
            <person name="Miller A.N."/>
            <person name="Grigoriev I.V."/>
            <person name="Debuchy R."/>
            <person name="Gladieux P."/>
            <person name="Thoren M.H."/>
            <person name="Johannesson H."/>
        </authorList>
    </citation>
    <scope>NUCLEOTIDE SEQUENCE</scope>
    <source>
        <strain evidence="2">PSN4</strain>
    </source>
</reference>
<keyword evidence="3" id="KW-1185">Reference proteome</keyword>
<feature type="transmembrane region" description="Helical" evidence="1">
    <location>
        <begin position="7"/>
        <end position="23"/>
    </location>
</feature>
<sequence length="55" mass="6496">MIVYHFLYRFVYGFVGIQCVYFSDDDVVLVLLLTGTVLFFIIDYLPYSDISSREE</sequence>
<dbReference type="Proteomes" id="UP001239445">
    <property type="component" value="Unassembled WGS sequence"/>
</dbReference>
<accession>A0AAJ0BIQ1</accession>
<keyword evidence="1" id="KW-0472">Membrane</keyword>